<gene>
    <name evidence="2" type="ORF">HNR23_002050</name>
</gene>
<evidence type="ECO:0000313" key="2">
    <source>
        <dbReference type="EMBL" id="MBB6171990.1"/>
    </source>
</evidence>
<protein>
    <submittedName>
        <fullName evidence="2">Uncharacterized protein</fullName>
    </submittedName>
</protein>
<keyword evidence="1" id="KW-0812">Transmembrane</keyword>
<sequence>MAALIANVVGILLCWPLGIVGVVLAIIGLATASSSPGSARKCTLAAWIAFGVGLLISFAMILYWVLAAS</sequence>
<keyword evidence="3" id="KW-1185">Reference proteome</keyword>
<dbReference type="RefSeq" id="WP_343070508.1">
    <property type="nucleotide sequence ID" value="NZ_JACHDS010000001.1"/>
</dbReference>
<evidence type="ECO:0000256" key="1">
    <source>
        <dbReference type="SAM" id="Phobius"/>
    </source>
</evidence>
<accession>A0A7W9YHE2</accession>
<keyword evidence="1" id="KW-0472">Membrane</keyword>
<name>A0A7W9YHE2_9ACTN</name>
<organism evidence="2 3">
    <name type="scientific">Nocardiopsis mwathae</name>
    <dbReference type="NCBI Taxonomy" id="1472723"/>
    <lineage>
        <taxon>Bacteria</taxon>
        <taxon>Bacillati</taxon>
        <taxon>Actinomycetota</taxon>
        <taxon>Actinomycetes</taxon>
        <taxon>Streptosporangiales</taxon>
        <taxon>Nocardiopsidaceae</taxon>
        <taxon>Nocardiopsis</taxon>
    </lineage>
</organism>
<keyword evidence="1" id="KW-1133">Transmembrane helix</keyword>
<evidence type="ECO:0000313" key="3">
    <source>
        <dbReference type="Proteomes" id="UP000546642"/>
    </source>
</evidence>
<feature type="transmembrane region" description="Helical" evidence="1">
    <location>
        <begin position="6"/>
        <end position="32"/>
    </location>
</feature>
<dbReference type="Proteomes" id="UP000546642">
    <property type="component" value="Unassembled WGS sequence"/>
</dbReference>
<comment type="caution">
    <text evidence="2">The sequence shown here is derived from an EMBL/GenBank/DDBJ whole genome shotgun (WGS) entry which is preliminary data.</text>
</comment>
<dbReference type="AlphaFoldDB" id="A0A7W9YHE2"/>
<reference evidence="2 3" key="1">
    <citation type="submission" date="2020-08" db="EMBL/GenBank/DDBJ databases">
        <title>Sequencing the genomes of 1000 actinobacteria strains.</title>
        <authorList>
            <person name="Klenk H.-P."/>
        </authorList>
    </citation>
    <scope>NUCLEOTIDE SEQUENCE [LARGE SCALE GENOMIC DNA]</scope>
    <source>
        <strain evidence="2 3">DSM 46659</strain>
    </source>
</reference>
<proteinExistence type="predicted"/>
<dbReference type="EMBL" id="JACHDS010000001">
    <property type="protein sequence ID" value="MBB6171990.1"/>
    <property type="molecule type" value="Genomic_DNA"/>
</dbReference>
<feature type="transmembrane region" description="Helical" evidence="1">
    <location>
        <begin position="44"/>
        <end position="66"/>
    </location>
</feature>